<proteinExistence type="predicted"/>
<dbReference type="InterPro" id="IPR037171">
    <property type="entry name" value="NagB/RpiA_transferase-like"/>
</dbReference>
<dbReference type="EMBL" id="JAZHRV010000001">
    <property type="protein sequence ID" value="MEH2560343.1"/>
    <property type="molecule type" value="Genomic_DNA"/>
</dbReference>
<keyword evidence="3" id="KW-1185">Reference proteome</keyword>
<comment type="caution">
    <text evidence="2">The sequence shown here is derived from an EMBL/GenBank/DDBJ whole genome shotgun (WGS) entry which is preliminary data.</text>
</comment>
<feature type="region of interest" description="Disordered" evidence="1">
    <location>
        <begin position="363"/>
        <end position="388"/>
    </location>
</feature>
<sequence>MSQQPTPRSTNRGDRLRRAQSVCGDGKVCPPDRATTLLEAVIEPFDRVAVEGDNQKQADFLAAALAKADPARLHDLHMVQSVLALPDHLAVFERGIASRLDFAFAGPQSRKLAELVATGSLKMGAIHTYLELYGRMLVDLTPRVALIVADKADRDGNLYTGPNTEDTPVITEATAFRGGIVVAQVNEIVDRLPRVDIPGDWVDFVVPGPKPYLIEPLFTRDPAKVRDQNILMAMMAIAAVYEPYEVQRLNHGIGYATAAIELILPTFAAARGLKGKVARHFVLNPHPTLIPAIEAGFVDNVYCFGSELGMERYMSARADVFPVGSDGNLRSNRALAQVAGQYACDLFIGGTLQIDAEGNSSTATKDRITGFGGAPNMGADARGRRHDSPAWLRAGREAGETIRGRKLVVQMVQTRQPNGAPSFVERLDAFDLAAAAGFALPPVMIYGDDVTHVITEEGVANLLLCRSVAERAAALRAIAGDTEFGRARSAEMTEDLRRRGIVMRPSDLGIDATTATRDLLAAQTLDDLVACSGGLYAPPAKFLRPSVATPATADVQAKPALHSAEG</sequence>
<evidence type="ECO:0000313" key="3">
    <source>
        <dbReference type="Proteomes" id="UP001364224"/>
    </source>
</evidence>
<dbReference type="Proteomes" id="UP001364224">
    <property type="component" value="Unassembled WGS sequence"/>
</dbReference>
<name>A0ABU8BP54_9BRAD</name>
<dbReference type="RefSeq" id="WP_334489400.1">
    <property type="nucleotide sequence ID" value="NZ_JAZHRV010000001.1"/>
</dbReference>
<gene>
    <name evidence="2" type="ORF">V1286_007872</name>
</gene>
<protein>
    <submittedName>
        <fullName evidence="2">Malonate decarboxylase alpha subunit</fullName>
        <ecNumber evidence="2">2.3.1.187</ecNumber>
    </submittedName>
</protein>
<reference evidence="2 3" key="1">
    <citation type="submission" date="2024-02" db="EMBL/GenBank/DDBJ databases">
        <title>Adaptive strategies in a cosmopolitan and abundant soil bacterium.</title>
        <authorList>
            <person name="Carini P."/>
        </authorList>
    </citation>
    <scope>NUCLEOTIDE SEQUENCE [LARGE SCALE GENOMIC DNA]</scope>
    <source>
        <strain evidence="2 3">AZCC 1608</strain>
    </source>
</reference>
<organism evidence="2 3">
    <name type="scientific">Bradyrhizobium algeriense</name>
    <dbReference type="NCBI Taxonomy" id="634784"/>
    <lineage>
        <taxon>Bacteria</taxon>
        <taxon>Pseudomonadati</taxon>
        <taxon>Pseudomonadota</taxon>
        <taxon>Alphaproteobacteria</taxon>
        <taxon>Hyphomicrobiales</taxon>
        <taxon>Nitrobacteraceae</taxon>
        <taxon>Bradyrhizobium</taxon>
    </lineage>
</organism>
<dbReference type="SUPFAM" id="SSF100950">
    <property type="entry name" value="NagB/RpiA/CoA transferase-like"/>
    <property type="match status" value="2"/>
</dbReference>
<dbReference type="Pfam" id="PF16957">
    <property type="entry name" value="Mal_decarbox_Al"/>
    <property type="match status" value="1"/>
</dbReference>
<evidence type="ECO:0000313" key="2">
    <source>
        <dbReference type="EMBL" id="MEH2560343.1"/>
    </source>
</evidence>
<dbReference type="GO" id="GO:0016746">
    <property type="term" value="F:acyltransferase activity"/>
    <property type="evidence" value="ECO:0007669"/>
    <property type="project" value="UniProtKB-KW"/>
</dbReference>
<dbReference type="PANTHER" id="PTHR43293">
    <property type="entry name" value="ACETATE COA-TRANSFERASE YDIF"/>
    <property type="match status" value="1"/>
</dbReference>
<keyword evidence="2" id="KW-0808">Transferase</keyword>
<keyword evidence="2" id="KW-0012">Acyltransferase</keyword>
<feature type="region of interest" description="Disordered" evidence="1">
    <location>
        <begin position="1"/>
        <end position="23"/>
    </location>
</feature>
<accession>A0ABU8BP54</accession>
<dbReference type="Gene3D" id="3.40.1080.10">
    <property type="entry name" value="Glutaconate Coenzyme A-transferase"/>
    <property type="match status" value="1"/>
</dbReference>
<dbReference type="InterPro" id="IPR005777">
    <property type="entry name" value="MadA"/>
</dbReference>
<dbReference type="NCBIfam" id="TIGR01110">
    <property type="entry name" value="mdcA"/>
    <property type="match status" value="1"/>
</dbReference>
<feature type="compositionally biased region" description="Polar residues" evidence="1">
    <location>
        <begin position="1"/>
        <end position="10"/>
    </location>
</feature>
<evidence type="ECO:0000256" key="1">
    <source>
        <dbReference type="SAM" id="MobiDB-lite"/>
    </source>
</evidence>
<dbReference type="EC" id="2.3.1.187" evidence="2"/>
<dbReference type="PANTHER" id="PTHR43293:SF2">
    <property type="entry name" value="MALONATE DECARBOXYLASE ALPHA SUBUNIT"/>
    <property type="match status" value="1"/>
</dbReference>